<accession>A0A7U2R3T9</accession>
<sequence>MEDKEARRCARSQSVFVPFPRNLVNPSLSGQFPTGGFFKAECTPPSCLKRPINGKWPRGSDIFDTLTVVFANGCRPRRTLRRLLLQGPGGRLMYKMLDGVQNTDGLRPLPRVGSW</sequence>
<dbReference type="Proteomes" id="UP000596276">
    <property type="component" value="Chromosome 6"/>
</dbReference>
<protein>
    <submittedName>
        <fullName evidence="1">Uncharacterized protein</fullName>
    </submittedName>
</protein>
<dbReference type="AlphaFoldDB" id="A0A7U2R3T9"/>
<dbReference type="EMBL" id="CP044623">
    <property type="protein sequence ID" value="QRD94724.1"/>
    <property type="molecule type" value="Genomic_DNA"/>
</dbReference>
<gene>
    <name evidence="1" type="ORF">F9C07_11566</name>
</gene>
<evidence type="ECO:0000313" key="1">
    <source>
        <dbReference type="EMBL" id="QRD94724.1"/>
    </source>
</evidence>
<keyword evidence="2" id="KW-1185">Reference proteome</keyword>
<evidence type="ECO:0000313" key="2">
    <source>
        <dbReference type="Proteomes" id="UP000596276"/>
    </source>
</evidence>
<reference evidence="2" key="1">
    <citation type="journal article" date="2021" name="G3 (Bethesda)">
        <title>Chromosome assembled and annotated genome sequence of Aspergillus flavus NRRL 3357.</title>
        <authorList>
            <person name="Skerker J.M."/>
            <person name="Pianalto K.M."/>
            <person name="Mondo S.J."/>
            <person name="Yang K."/>
            <person name="Arkin A.P."/>
            <person name="Keller N.P."/>
            <person name="Grigoriev I.V."/>
            <person name="Louise Glass N.L."/>
        </authorList>
    </citation>
    <scope>NUCLEOTIDE SEQUENCE [LARGE SCALE GENOMIC DNA]</scope>
    <source>
        <strain evidence="2">ATCC 200026 / FGSC A1120 / IAM 13836 / NRRL 3357 / JCM 12722 / SRRC 167</strain>
    </source>
</reference>
<dbReference type="VEuPathDB" id="FungiDB:F9C07_11566"/>
<name>A0A7U2R3T9_ASPFN</name>
<organism evidence="1 2">
    <name type="scientific">Aspergillus flavus (strain ATCC 200026 / FGSC A1120 / IAM 13836 / NRRL 3357 / JCM 12722 / SRRC 167)</name>
    <dbReference type="NCBI Taxonomy" id="332952"/>
    <lineage>
        <taxon>Eukaryota</taxon>
        <taxon>Fungi</taxon>
        <taxon>Dikarya</taxon>
        <taxon>Ascomycota</taxon>
        <taxon>Pezizomycotina</taxon>
        <taxon>Eurotiomycetes</taxon>
        <taxon>Eurotiomycetidae</taxon>
        <taxon>Eurotiales</taxon>
        <taxon>Aspergillaceae</taxon>
        <taxon>Aspergillus</taxon>
        <taxon>Aspergillus subgen. Circumdati</taxon>
    </lineage>
</organism>
<proteinExistence type="predicted"/>